<dbReference type="Proteomes" id="UP000786185">
    <property type="component" value="Unassembled WGS sequence"/>
</dbReference>
<organism evidence="1 2">
    <name type="scientific">Vibrio anguillarum</name>
    <name type="common">Listonella anguillarum</name>
    <dbReference type="NCBI Taxonomy" id="55601"/>
    <lineage>
        <taxon>Bacteria</taxon>
        <taxon>Pseudomonadati</taxon>
        <taxon>Pseudomonadota</taxon>
        <taxon>Gammaproteobacteria</taxon>
        <taxon>Vibrionales</taxon>
        <taxon>Vibrionaceae</taxon>
        <taxon>Vibrio</taxon>
    </lineage>
</organism>
<feature type="non-terminal residue" evidence="1">
    <location>
        <position position="1"/>
    </location>
</feature>
<sequence length="82" mass="9011">CLTLLFALGSFKASNLDYATVNFDGGYKKIGVISEQRSFSDVEVKFNDKVLWSGSLDYVAGEIANSIASEKEPQNITWKEGV</sequence>
<proteinExistence type="predicted"/>
<protein>
    <submittedName>
        <fullName evidence="1">Uncharacterized protein</fullName>
    </submittedName>
</protein>
<reference evidence="1" key="1">
    <citation type="journal article" date="2021" name="PeerJ">
        <title>Analysis of 44 Vibrio anguillarum genomes reveals high genetic diversity.</title>
        <authorList>
            <person name="Hansen M.J."/>
            <person name="Dalsgaard I."/>
        </authorList>
    </citation>
    <scope>NUCLEOTIDE SEQUENCE</scope>
    <source>
        <strain evidence="1">850617-1/1</strain>
    </source>
</reference>
<accession>A0AAW4BMS6</accession>
<comment type="caution">
    <text evidence="1">The sequence shown here is derived from an EMBL/GenBank/DDBJ whole genome shotgun (WGS) entry which is preliminary data.</text>
</comment>
<evidence type="ECO:0000313" key="1">
    <source>
        <dbReference type="EMBL" id="MBF4437993.1"/>
    </source>
</evidence>
<name>A0AAW4BMS6_VIBAN</name>
<gene>
    <name evidence="1" type="ORF">ERJ77_26625</name>
</gene>
<feature type="non-terminal residue" evidence="1">
    <location>
        <position position="82"/>
    </location>
</feature>
<evidence type="ECO:0000313" key="2">
    <source>
        <dbReference type="Proteomes" id="UP000786185"/>
    </source>
</evidence>
<dbReference type="EMBL" id="SCLC01001559">
    <property type="protein sequence ID" value="MBF4437993.1"/>
    <property type="molecule type" value="Genomic_DNA"/>
</dbReference>
<dbReference type="AlphaFoldDB" id="A0AAW4BMS6"/>